<feature type="repeat" description="ANK" evidence="2">
    <location>
        <begin position="404"/>
        <end position="436"/>
    </location>
</feature>
<keyword evidence="1" id="KW-0677">Repeat</keyword>
<evidence type="ECO:0000256" key="2">
    <source>
        <dbReference type="PROSITE-ProRule" id="PRU00023"/>
    </source>
</evidence>
<evidence type="ECO:0000256" key="1">
    <source>
        <dbReference type="ARBA" id="ARBA00022737"/>
    </source>
</evidence>
<dbReference type="AlphaFoldDB" id="W7ERD9"/>
<keyword evidence="2" id="KW-0040">ANK repeat</keyword>
<dbReference type="Gene3D" id="1.25.40.20">
    <property type="entry name" value="Ankyrin repeat-containing domain"/>
    <property type="match status" value="2"/>
</dbReference>
<gene>
    <name evidence="5" type="ORF">COCVIDRAFT_36442</name>
</gene>
<dbReference type="PANTHER" id="PTHR10039:SF16">
    <property type="entry name" value="GPI INOSITOL-DEACYLASE"/>
    <property type="match status" value="1"/>
</dbReference>
<feature type="domain" description="Nephrocystin 3-like N-terminal" evidence="4">
    <location>
        <begin position="6"/>
        <end position="45"/>
    </location>
</feature>
<evidence type="ECO:0000313" key="5">
    <source>
        <dbReference type="EMBL" id="EUN28660.1"/>
    </source>
</evidence>
<dbReference type="SUPFAM" id="SSF48403">
    <property type="entry name" value="Ankyrin repeat"/>
    <property type="match status" value="1"/>
</dbReference>
<evidence type="ECO:0000259" key="3">
    <source>
        <dbReference type="Pfam" id="PF22939"/>
    </source>
</evidence>
<dbReference type="PANTHER" id="PTHR10039">
    <property type="entry name" value="AMELOGENIN"/>
    <property type="match status" value="1"/>
</dbReference>
<evidence type="ECO:0000313" key="6">
    <source>
        <dbReference type="Proteomes" id="UP000054337"/>
    </source>
</evidence>
<protein>
    <submittedName>
        <fullName evidence="5">Uncharacterized protein</fullName>
    </submittedName>
</protein>
<dbReference type="Pfam" id="PF12796">
    <property type="entry name" value="Ank_2"/>
    <property type="match status" value="2"/>
</dbReference>
<evidence type="ECO:0000259" key="4">
    <source>
        <dbReference type="Pfam" id="PF24883"/>
    </source>
</evidence>
<reference evidence="5 6" key="1">
    <citation type="journal article" date="2013" name="PLoS Genet.">
        <title>Comparative genome structure, secondary metabolite, and effector coding capacity across Cochliobolus pathogens.</title>
        <authorList>
            <person name="Condon B.J."/>
            <person name="Leng Y."/>
            <person name="Wu D."/>
            <person name="Bushley K.E."/>
            <person name="Ohm R.A."/>
            <person name="Otillar R."/>
            <person name="Martin J."/>
            <person name="Schackwitz W."/>
            <person name="Grimwood J."/>
            <person name="MohdZainudin N."/>
            <person name="Xue C."/>
            <person name="Wang R."/>
            <person name="Manning V.A."/>
            <person name="Dhillon B."/>
            <person name="Tu Z.J."/>
            <person name="Steffenson B.J."/>
            <person name="Salamov A."/>
            <person name="Sun H."/>
            <person name="Lowry S."/>
            <person name="LaButti K."/>
            <person name="Han J."/>
            <person name="Copeland A."/>
            <person name="Lindquist E."/>
            <person name="Barry K."/>
            <person name="Schmutz J."/>
            <person name="Baker S.E."/>
            <person name="Ciuffetti L.M."/>
            <person name="Grigoriev I.V."/>
            <person name="Zhong S."/>
            <person name="Turgeon B.G."/>
        </authorList>
    </citation>
    <scope>NUCLEOTIDE SEQUENCE [LARGE SCALE GENOMIC DNA]</scope>
    <source>
        <strain evidence="5 6">FI3</strain>
    </source>
</reference>
<dbReference type="RefSeq" id="XP_014558237.1">
    <property type="nucleotide sequence ID" value="XM_014702751.1"/>
</dbReference>
<dbReference type="InterPro" id="IPR002110">
    <property type="entry name" value="Ankyrin_rpt"/>
</dbReference>
<dbReference type="InterPro" id="IPR054471">
    <property type="entry name" value="GPIID_WHD"/>
</dbReference>
<sequence length="577" mass="65227">MREFPCVYIIFDALDECSGRTELMDILKTMSAWQLENTHMLLTSRKERDIQNSLETFIYEQSHVCLQSERVDKDIQKYVQQRLSNDKDFSRWEKDPTVRQDIETTLVKGAQGMFRWAVCQLDTLAKCRTRAALRRALVTLPPTLDKTYDRILSAISEDDSRYAITILRWLTFAARPLSLGEVAEIVAINLDDEATFDRDEVLEDPLDVLNICSSMVTISTEESETQGPAKQIVVLAHYSVKEYLISDRIQKGSAAHYSMQLAVCHDAIARSCLGYLLQFRGVKMLSHDNAKEFRLADYSAMYWIEHVRMTNDDVYVNWLRIHTPDMPWEGSNFQRSLQSMPLPFYYAGLLGLKRVVKLLLNAGADVNAQGGFYGNALYAASVKGHEQIVKILLNKGANVNAQGDCSTALYAASVKGHEQIVKILLNAGAGIKRAAYFGKNSILELLVSKIDNTQLQDPYNRTLLWWAAAGGQSHTTKVLVSQYHHDLQITDKFGRSPLWIATKESHREVLEFLSEVCGLTSLEKVSLPDHGHDAVYDLCNVCTSPINCWKRGANCADETHTLTEIIKEGQNWVKITD</sequence>
<dbReference type="PROSITE" id="PS50088">
    <property type="entry name" value="ANK_REPEAT"/>
    <property type="match status" value="3"/>
</dbReference>
<organism evidence="5 6">
    <name type="scientific">Bipolaris victoriae (strain FI3)</name>
    <name type="common">Victoria blight of oats agent</name>
    <name type="synonym">Cochliobolus victoriae</name>
    <dbReference type="NCBI Taxonomy" id="930091"/>
    <lineage>
        <taxon>Eukaryota</taxon>
        <taxon>Fungi</taxon>
        <taxon>Dikarya</taxon>
        <taxon>Ascomycota</taxon>
        <taxon>Pezizomycotina</taxon>
        <taxon>Dothideomycetes</taxon>
        <taxon>Pleosporomycetidae</taxon>
        <taxon>Pleosporales</taxon>
        <taxon>Pleosporineae</taxon>
        <taxon>Pleosporaceae</taxon>
        <taxon>Bipolaris</taxon>
    </lineage>
</organism>
<dbReference type="GeneID" id="26255940"/>
<dbReference type="Proteomes" id="UP000054337">
    <property type="component" value="Unassembled WGS sequence"/>
</dbReference>
<accession>W7ERD9</accession>
<dbReference type="HOGENOM" id="CLU_000288_34_23_1"/>
<dbReference type="SMART" id="SM00248">
    <property type="entry name" value="ANK"/>
    <property type="match status" value="5"/>
</dbReference>
<dbReference type="Pfam" id="PF22939">
    <property type="entry name" value="WHD_GPIID"/>
    <property type="match status" value="1"/>
</dbReference>
<name>W7ERD9_BIPV3</name>
<proteinExistence type="predicted"/>
<dbReference type="InterPro" id="IPR056884">
    <property type="entry name" value="NPHP3-like_N"/>
</dbReference>
<dbReference type="EMBL" id="KI968719">
    <property type="protein sequence ID" value="EUN28660.1"/>
    <property type="molecule type" value="Genomic_DNA"/>
</dbReference>
<keyword evidence="6" id="KW-1185">Reference proteome</keyword>
<feature type="domain" description="GPI inositol-deacylase winged helix" evidence="3">
    <location>
        <begin position="161"/>
        <end position="250"/>
    </location>
</feature>
<feature type="repeat" description="ANK" evidence="2">
    <location>
        <begin position="375"/>
        <end position="404"/>
    </location>
</feature>
<dbReference type="InterPro" id="IPR036770">
    <property type="entry name" value="Ankyrin_rpt-contain_sf"/>
</dbReference>
<dbReference type="PROSITE" id="PS50297">
    <property type="entry name" value="ANK_REP_REGION"/>
    <property type="match status" value="2"/>
</dbReference>
<dbReference type="Pfam" id="PF24883">
    <property type="entry name" value="NPHP3_N"/>
    <property type="match status" value="1"/>
</dbReference>
<feature type="repeat" description="ANK" evidence="2">
    <location>
        <begin position="339"/>
        <end position="371"/>
    </location>
</feature>